<dbReference type="PROSITE" id="PS50883">
    <property type="entry name" value="EAL"/>
    <property type="match status" value="1"/>
</dbReference>
<proteinExistence type="predicted"/>
<evidence type="ECO:0000313" key="4">
    <source>
        <dbReference type="Proteomes" id="UP000321787"/>
    </source>
</evidence>
<dbReference type="CDD" id="cd01948">
    <property type="entry name" value="EAL"/>
    <property type="match status" value="1"/>
</dbReference>
<dbReference type="InterPro" id="IPR000160">
    <property type="entry name" value="GGDEF_dom"/>
</dbReference>
<dbReference type="EMBL" id="BJTZ01000031">
    <property type="protein sequence ID" value="GEK15504.1"/>
    <property type="molecule type" value="Genomic_DNA"/>
</dbReference>
<feature type="domain" description="EAL" evidence="1">
    <location>
        <begin position="1"/>
        <end position="230"/>
    </location>
</feature>
<dbReference type="InterPro" id="IPR029787">
    <property type="entry name" value="Nucleotide_cyclase"/>
</dbReference>
<dbReference type="InterPro" id="IPR035919">
    <property type="entry name" value="EAL_sf"/>
</dbReference>
<organism evidence="3 4">
    <name type="scientific">Aliivibrio fischeri</name>
    <name type="common">Vibrio fischeri</name>
    <dbReference type="NCBI Taxonomy" id="668"/>
    <lineage>
        <taxon>Bacteria</taxon>
        <taxon>Pseudomonadati</taxon>
        <taxon>Pseudomonadota</taxon>
        <taxon>Gammaproteobacteria</taxon>
        <taxon>Vibrionales</taxon>
        <taxon>Vibrionaceae</taxon>
        <taxon>Aliivibrio</taxon>
    </lineage>
</organism>
<evidence type="ECO:0000259" key="2">
    <source>
        <dbReference type="PROSITE" id="PS50887"/>
    </source>
</evidence>
<dbReference type="InterPro" id="IPR001633">
    <property type="entry name" value="EAL_dom"/>
</dbReference>
<dbReference type="SUPFAM" id="SSF141868">
    <property type="entry name" value="EAL domain-like"/>
    <property type="match status" value="1"/>
</dbReference>
<protein>
    <submittedName>
        <fullName evidence="3">Diguanylate cyclase</fullName>
    </submittedName>
</protein>
<evidence type="ECO:0000313" key="3">
    <source>
        <dbReference type="EMBL" id="GEK15504.1"/>
    </source>
</evidence>
<dbReference type="AlphaFoldDB" id="A0A510ULL4"/>
<sequence>MIMNKYFIYQPNFFEGSIVSYEALIRFKDSTILPNEFIESLKDKTSFDKEVVSHVVSDKLTLKNNESIHISINVFAKSLESNEFIEHCEQIFSQHQGFTLELNFKNQDYDLEKINRNMTRLKALGVLFTLDDYGTECKHSDPLLELNFDYIKIDRALISTISDDYLSFCFLRSLYHKLHKFLGYKVAIKGIENINQLNLINSFGSVISQGYHLSYPLELNELNSQHKEKSNRSLDSDNKYNEPIDRFIYNVNIAKNNTELTVALSNLKRQDPFNLLGIDYNNFNLSALNLKYQELLDGIKSPSILFTTNLMKHCNCLFILRDEHGVVIYNNQKHIDYLGCNLVGMPVDEVLSRYPDYQTCLQLDQQLLNKSSDILISNETVEVGSYTQYFHTYRQKIKYFDKTFIMTFVYEDDQEGNAAIDPLTGCFTKIKLDHIDTNLYNTMAFIDLDGFKSINDELGHQCGDLQLKEGARLINKYLRKEDLLIRFGGDEFILCFDSTSIMNISKKLTAIRTSFEEHFQQKGLDLSFSFGVSLIEHDVKNALEQADKAMYINKRKRKKSKKNKLHPA</sequence>
<dbReference type="SMART" id="SM00052">
    <property type="entry name" value="EAL"/>
    <property type="match status" value="1"/>
</dbReference>
<gene>
    <name evidence="3" type="ORF">AFI02nite_35400</name>
</gene>
<reference evidence="3 4" key="1">
    <citation type="submission" date="2019-07" db="EMBL/GenBank/DDBJ databases">
        <title>Whole genome shotgun sequence of Aliivibrio fischeri NBRC 101058.</title>
        <authorList>
            <person name="Hosoyama A."/>
            <person name="Uohara A."/>
            <person name="Ohji S."/>
            <person name="Ichikawa N."/>
        </authorList>
    </citation>
    <scope>NUCLEOTIDE SEQUENCE [LARGE SCALE GENOMIC DNA]</scope>
    <source>
        <strain evidence="3 4">NBRC 101058</strain>
    </source>
</reference>
<dbReference type="PANTHER" id="PTHR33121">
    <property type="entry name" value="CYCLIC DI-GMP PHOSPHODIESTERASE PDEF"/>
    <property type="match status" value="1"/>
</dbReference>
<dbReference type="Pfam" id="PF00563">
    <property type="entry name" value="EAL"/>
    <property type="match status" value="1"/>
</dbReference>
<feature type="domain" description="GGDEF" evidence="2">
    <location>
        <begin position="439"/>
        <end position="568"/>
    </location>
</feature>
<dbReference type="Pfam" id="PF00990">
    <property type="entry name" value="GGDEF"/>
    <property type="match status" value="1"/>
</dbReference>
<dbReference type="Gene3D" id="3.30.70.270">
    <property type="match status" value="1"/>
</dbReference>
<dbReference type="PROSITE" id="PS50887">
    <property type="entry name" value="GGDEF"/>
    <property type="match status" value="1"/>
</dbReference>
<comment type="caution">
    <text evidence="3">The sequence shown here is derived from an EMBL/GenBank/DDBJ whole genome shotgun (WGS) entry which is preliminary data.</text>
</comment>
<dbReference type="SMART" id="SM00267">
    <property type="entry name" value="GGDEF"/>
    <property type="match status" value="1"/>
</dbReference>
<accession>A0A510ULL4</accession>
<dbReference type="Gene3D" id="3.20.20.450">
    <property type="entry name" value="EAL domain"/>
    <property type="match status" value="1"/>
</dbReference>
<dbReference type="NCBIfam" id="TIGR00254">
    <property type="entry name" value="GGDEF"/>
    <property type="match status" value="1"/>
</dbReference>
<dbReference type="InterPro" id="IPR043128">
    <property type="entry name" value="Rev_trsase/Diguanyl_cyclase"/>
</dbReference>
<name>A0A510ULL4_ALIFS</name>
<dbReference type="CDD" id="cd01949">
    <property type="entry name" value="GGDEF"/>
    <property type="match status" value="1"/>
</dbReference>
<dbReference type="GO" id="GO:0071111">
    <property type="term" value="F:cyclic-guanylate-specific phosphodiesterase activity"/>
    <property type="evidence" value="ECO:0007669"/>
    <property type="project" value="InterPro"/>
</dbReference>
<evidence type="ECO:0000259" key="1">
    <source>
        <dbReference type="PROSITE" id="PS50883"/>
    </source>
</evidence>
<dbReference type="PANTHER" id="PTHR33121:SF70">
    <property type="entry name" value="SIGNALING PROTEIN YKOW"/>
    <property type="match status" value="1"/>
</dbReference>
<dbReference type="InterPro" id="IPR050706">
    <property type="entry name" value="Cyclic-di-GMP_PDE-like"/>
</dbReference>
<dbReference type="Proteomes" id="UP000321787">
    <property type="component" value="Unassembled WGS sequence"/>
</dbReference>
<dbReference type="SUPFAM" id="SSF55073">
    <property type="entry name" value="Nucleotide cyclase"/>
    <property type="match status" value="1"/>
</dbReference>
<dbReference type="RefSeq" id="WP_146866054.1">
    <property type="nucleotide sequence ID" value="NZ_BJTZ01000031.1"/>
</dbReference>